<dbReference type="Pfam" id="PF04577">
    <property type="entry name" value="Glyco_transf_61"/>
    <property type="match status" value="1"/>
</dbReference>
<dbReference type="GO" id="GO:0016757">
    <property type="term" value="F:glycosyltransferase activity"/>
    <property type="evidence" value="ECO:0007669"/>
    <property type="project" value="InterPro"/>
</dbReference>
<dbReference type="AlphaFoldDB" id="A0A930VEE7"/>
<dbReference type="EMBL" id="JADKPN010000021">
    <property type="protein sequence ID" value="MBF4765979.1"/>
    <property type="molecule type" value="Genomic_DNA"/>
</dbReference>
<sequence>MQVVMRAVEVARTSLADVPEPRLAVVTRGPRAALTDRLERALPGAVVVPLDLEDGMDAVHLALAAGRPWDLVLDVAGGKGAAHRWPVHLHHVRRGGAVAVRLPGRPKPLERSVREVLAAQAAGVEAPAPGRDPRDNPERDLAALAASARDLRVEDGWLRATNEVATLAKVPELEADAFLSGRADARVLATLPGVRFASRAVVRSSGEVRLPTEIDAPPMSLREYDDVTCLGRQAAYAGAQHGGFVLPESYRHPFKRRLRNVAFAEWAPRFVREPEPATAQLDGAYFLLDSYVRGHFGHALTDQLGHLWGWRPALERHPELRALVFAKPGEPLAEWELALLEAGGVPRDRVEVRHEPTRVGTLLCTSPMFGMPAYVHPSIATTYAVVGSGLADRAAPGLPGPLRVFCSRRPGKRTCHNASEVEDLFAGHGFTVVYPEDHPLPEQVRLVREAEVVAGFAGSGMFQIALAGGPKHVVLVGSESYTASNEYLISSVVGHRLDLVLCRPDVPRTERRFDNASYQSDFTYDDTREGVFLRGVLDAL</sequence>
<dbReference type="RefSeq" id="WP_194709164.1">
    <property type="nucleotide sequence ID" value="NZ_JADKPN010000021.1"/>
</dbReference>
<comment type="caution">
    <text evidence="2">The sequence shown here is derived from an EMBL/GenBank/DDBJ whole genome shotgun (WGS) entry which is preliminary data.</text>
</comment>
<keyword evidence="3" id="KW-1185">Reference proteome</keyword>
<feature type="domain" description="Glycosyltransferase 61 catalytic" evidence="1">
    <location>
        <begin position="296"/>
        <end position="466"/>
    </location>
</feature>
<proteinExistence type="predicted"/>
<name>A0A930VEE7_9ACTN</name>
<reference evidence="2" key="1">
    <citation type="submission" date="2020-11" db="EMBL/GenBank/DDBJ databases">
        <title>Nocardioides sp. nov., isolated from Soil of Cynanchum wilfordii Hemsley rhizosphere.</title>
        <authorList>
            <person name="Lee J.-S."/>
            <person name="Suh M.K."/>
            <person name="Kim J.-S."/>
        </authorList>
    </citation>
    <scope>NUCLEOTIDE SEQUENCE</scope>
    <source>
        <strain evidence="2">KCTC 19275</strain>
    </source>
</reference>
<protein>
    <submittedName>
        <fullName evidence="2">Glycosyltransferase family 61 protein</fullName>
    </submittedName>
</protein>
<accession>A0A930VEE7</accession>
<dbReference type="InterPro" id="IPR049625">
    <property type="entry name" value="Glyco_transf_61_cat"/>
</dbReference>
<evidence type="ECO:0000313" key="2">
    <source>
        <dbReference type="EMBL" id="MBF4765979.1"/>
    </source>
</evidence>
<gene>
    <name evidence="2" type="ORF">ISU07_22820</name>
</gene>
<evidence type="ECO:0000313" key="3">
    <source>
        <dbReference type="Proteomes" id="UP000640489"/>
    </source>
</evidence>
<evidence type="ECO:0000259" key="1">
    <source>
        <dbReference type="Pfam" id="PF04577"/>
    </source>
</evidence>
<organism evidence="2 3">
    <name type="scientific">Nocardioides islandensis</name>
    <dbReference type="NCBI Taxonomy" id="433663"/>
    <lineage>
        <taxon>Bacteria</taxon>
        <taxon>Bacillati</taxon>
        <taxon>Actinomycetota</taxon>
        <taxon>Actinomycetes</taxon>
        <taxon>Propionibacteriales</taxon>
        <taxon>Nocardioidaceae</taxon>
        <taxon>Nocardioides</taxon>
    </lineage>
</organism>
<dbReference type="Proteomes" id="UP000640489">
    <property type="component" value="Unassembled WGS sequence"/>
</dbReference>